<dbReference type="AlphaFoldDB" id="A0A2K9H0C3"/>
<dbReference type="Proteomes" id="UP000028294">
    <property type="component" value="Chromosome"/>
</dbReference>
<evidence type="ECO:0000313" key="2">
    <source>
        <dbReference type="EMBL" id="QCQ46913.1"/>
    </source>
</evidence>
<dbReference type="EMBL" id="CP036553">
    <property type="protein sequence ID" value="QCQ38279.1"/>
    <property type="molecule type" value="Genomic_DNA"/>
</dbReference>
<name>A0A2K9H0C3_BACFG</name>
<proteinExistence type="predicted"/>
<evidence type="ECO:0000313" key="1">
    <source>
        <dbReference type="EMBL" id="QCQ38279.1"/>
    </source>
</evidence>
<gene>
    <name evidence="2" type="ORF">EC80_019815</name>
    <name evidence="1" type="ORF">IA74_020435</name>
</gene>
<accession>A0A2K9H0C3</accession>
<protein>
    <submittedName>
        <fullName evidence="2">Uncharacterized protein</fullName>
    </submittedName>
</protein>
<evidence type="ECO:0000313" key="3">
    <source>
        <dbReference type="Proteomes" id="UP000028294"/>
    </source>
</evidence>
<sequence length="59" mass="6931">MKRPLTIYVIGITYIVKGRFVYSTRQVGYKVFKVCSGDSYLSTAHSDFLCMKLHRFLEY</sequence>
<dbReference type="EMBL" id="CP036546">
    <property type="protein sequence ID" value="QCQ46913.1"/>
    <property type="molecule type" value="Genomic_DNA"/>
</dbReference>
<organism evidence="2 4">
    <name type="scientific">Bacteroides fragilis</name>
    <dbReference type="NCBI Taxonomy" id="817"/>
    <lineage>
        <taxon>Bacteria</taxon>
        <taxon>Pseudomonadati</taxon>
        <taxon>Bacteroidota</taxon>
        <taxon>Bacteroidia</taxon>
        <taxon>Bacteroidales</taxon>
        <taxon>Bacteroidaceae</taxon>
        <taxon>Bacteroides</taxon>
    </lineage>
</organism>
<dbReference type="Proteomes" id="UP000036847">
    <property type="component" value="Chromosome"/>
</dbReference>
<evidence type="ECO:0000313" key="4">
    <source>
        <dbReference type="Proteomes" id="UP000036847"/>
    </source>
</evidence>
<reference evidence="3 4" key="2">
    <citation type="submission" date="2019-03" db="EMBL/GenBank/DDBJ databases">
        <title>Complete genome assembly of MDR B. fragilis.</title>
        <authorList>
            <person name="Sydenham T.V."/>
            <person name="Hasman H."/>
            <person name="Justesen U.S."/>
        </authorList>
    </citation>
    <scope>NUCLEOTIDE SEQUENCE [LARGE SCALE GENOMIC DNA]</scope>
    <source>
        <strain evidence="1 3">DCMOUH0067B</strain>
        <strain evidence="2 4">DCMSKEJBY0001B</strain>
    </source>
</reference>
<reference evidence="2" key="1">
    <citation type="book" date="2014" name="THE 24TH EUROPEAN CONGRESS OF CLINICAL MICROBIOLOGY AND INFECTIOUS DISEASES" publisher="ECCMID 2014" city="Barcelona, Spain">
        <title>Identification of resistance genes in three multidrug-resistant Bacteroides fragilis isolates by whole genome sequencing.</title>
        <editorList>
            <person name="Unknown"/>
            <person name="A."/>
        </editorList>
        <authorList>
            <person name="Sydenham T.V."/>
            <person name="Hasman H."/>
            <person name="Wang M."/>
            <person name="Soki J."/>
            <person name="Nagy E."/>
            <person name="Justesen U.S."/>
        </authorList>
    </citation>
    <scope>NUCLEOTIDE SEQUENCE</scope>
    <source>
        <strain evidence="2">DCMSKEJBY0001B</strain>
    </source>
</reference>